<dbReference type="Proteomes" id="UP001516023">
    <property type="component" value="Unassembled WGS sequence"/>
</dbReference>
<proteinExistence type="predicted"/>
<accession>A0ABD3PV77</accession>
<sequence length="125" mass="13991">MLITAPYWFQVVSYKTRMRVASFSMGLACLLVDSGGLLHDKISDKARYRGKDGLSGIALELIGVSFISFQCSLGEPLDTLFYQMSIQQMETSGFMKNTQNIFMTAMMISQIAMWLKIVTDGIPNK</sequence>
<evidence type="ECO:0000313" key="2">
    <source>
        <dbReference type="Proteomes" id="UP001516023"/>
    </source>
</evidence>
<dbReference type="AlphaFoldDB" id="A0ABD3PV77"/>
<comment type="caution">
    <text evidence="1">The sequence shown here is derived from an EMBL/GenBank/DDBJ whole genome shotgun (WGS) entry which is preliminary data.</text>
</comment>
<keyword evidence="2" id="KW-1185">Reference proteome</keyword>
<name>A0ABD3PV77_9STRA</name>
<protein>
    <submittedName>
        <fullName evidence="1">Uncharacterized protein</fullName>
    </submittedName>
</protein>
<gene>
    <name evidence="1" type="ORF">HJC23_003938</name>
</gene>
<evidence type="ECO:0000313" key="1">
    <source>
        <dbReference type="EMBL" id="KAL3791681.1"/>
    </source>
</evidence>
<reference evidence="1 2" key="1">
    <citation type="journal article" date="2020" name="G3 (Bethesda)">
        <title>Improved Reference Genome for Cyclotella cryptica CCMP332, a Model for Cell Wall Morphogenesis, Salinity Adaptation, and Lipid Production in Diatoms (Bacillariophyta).</title>
        <authorList>
            <person name="Roberts W.R."/>
            <person name="Downey K.M."/>
            <person name="Ruck E.C."/>
            <person name="Traller J.C."/>
            <person name="Alverson A.J."/>
        </authorList>
    </citation>
    <scope>NUCLEOTIDE SEQUENCE [LARGE SCALE GENOMIC DNA]</scope>
    <source>
        <strain evidence="1 2">CCMP332</strain>
    </source>
</reference>
<organism evidence="1 2">
    <name type="scientific">Cyclotella cryptica</name>
    <dbReference type="NCBI Taxonomy" id="29204"/>
    <lineage>
        <taxon>Eukaryota</taxon>
        <taxon>Sar</taxon>
        <taxon>Stramenopiles</taxon>
        <taxon>Ochrophyta</taxon>
        <taxon>Bacillariophyta</taxon>
        <taxon>Coscinodiscophyceae</taxon>
        <taxon>Thalassiosirophycidae</taxon>
        <taxon>Stephanodiscales</taxon>
        <taxon>Stephanodiscaceae</taxon>
        <taxon>Cyclotella</taxon>
    </lineage>
</organism>
<dbReference type="EMBL" id="JABMIG020000111">
    <property type="protein sequence ID" value="KAL3791681.1"/>
    <property type="molecule type" value="Genomic_DNA"/>
</dbReference>